<proteinExistence type="predicted"/>
<reference evidence="2" key="1">
    <citation type="submission" date="2022-11" db="EMBL/GenBank/DDBJ databases">
        <title>Genome Sequence of Cubamyces cubensis.</title>
        <authorList>
            <person name="Buettner E."/>
        </authorList>
    </citation>
    <scope>NUCLEOTIDE SEQUENCE</scope>
    <source>
        <strain evidence="2">MPL-01</strain>
    </source>
</reference>
<comment type="caution">
    <text evidence="2">The sequence shown here is derived from an EMBL/GenBank/DDBJ whole genome shotgun (WGS) entry which is preliminary data.</text>
</comment>
<feature type="signal peptide" evidence="1">
    <location>
        <begin position="1"/>
        <end position="18"/>
    </location>
</feature>
<sequence>MMFKSIAALSLLILYTWAAPAKRDDAGITLPGVGVLTIPGIAPGETISPEEALSILSAGSQAIATAVPILTSAIAQAQVGFVYSQALTKVPPTATQVSVFIAGKFDAHQLPVCDLTRICPDVSGTPVVEVSSVGGAGITLATGNVTTGVFTTEIAGQVFTAVPKKK</sequence>
<evidence type="ECO:0000256" key="1">
    <source>
        <dbReference type="SAM" id="SignalP"/>
    </source>
</evidence>
<name>A0AAD7TMU3_9APHY</name>
<accession>A0AAD7TMU3</accession>
<organism evidence="2 3">
    <name type="scientific">Trametes cubensis</name>
    <dbReference type="NCBI Taxonomy" id="1111947"/>
    <lineage>
        <taxon>Eukaryota</taxon>
        <taxon>Fungi</taxon>
        <taxon>Dikarya</taxon>
        <taxon>Basidiomycota</taxon>
        <taxon>Agaricomycotina</taxon>
        <taxon>Agaricomycetes</taxon>
        <taxon>Polyporales</taxon>
        <taxon>Polyporaceae</taxon>
        <taxon>Trametes</taxon>
    </lineage>
</organism>
<evidence type="ECO:0000313" key="3">
    <source>
        <dbReference type="Proteomes" id="UP001215151"/>
    </source>
</evidence>
<protein>
    <submittedName>
        <fullName evidence="2">Uncharacterized protein</fullName>
    </submittedName>
</protein>
<gene>
    <name evidence="2" type="ORF">ONZ51_g10007</name>
</gene>
<dbReference type="Proteomes" id="UP001215151">
    <property type="component" value="Unassembled WGS sequence"/>
</dbReference>
<evidence type="ECO:0000313" key="2">
    <source>
        <dbReference type="EMBL" id="KAJ8463807.1"/>
    </source>
</evidence>
<feature type="chain" id="PRO_5042226098" evidence="1">
    <location>
        <begin position="19"/>
        <end position="166"/>
    </location>
</feature>
<dbReference type="EMBL" id="JAPEVG010000370">
    <property type="protein sequence ID" value="KAJ8463807.1"/>
    <property type="molecule type" value="Genomic_DNA"/>
</dbReference>
<dbReference type="AlphaFoldDB" id="A0AAD7TMU3"/>
<keyword evidence="1" id="KW-0732">Signal</keyword>
<keyword evidence="3" id="KW-1185">Reference proteome</keyword>